<evidence type="ECO:0000256" key="4">
    <source>
        <dbReference type="ARBA" id="ARBA00022833"/>
    </source>
</evidence>
<evidence type="ECO:0000256" key="3">
    <source>
        <dbReference type="ARBA" id="ARBA00022801"/>
    </source>
</evidence>
<protein>
    <recommendedName>
        <fullName evidence="6">MPN domain-containing protein</fullName>
    </recommendedName>
</protein>
<gene>
    <name evidence="7" type="ORF">S12H4_54499</name>
</gene>
<dbReference type="PROSITE" id="PS50249">
    <property type="entry name" value="MPN"/>
    <property type="match status" value="1"/>
</dbReference>
<dbReference type="Pfam" id="PF04002">
    <property type="entry name" value="RadC"/>
    <property type="match status" value="1"/>
</dbReference>
<dbReference type="PANTHER" id="PTHR30471">
    <property type="entry name" value="DNA REPAIR PROTEIN RADC"/>
    <property type="match status" value="1"/>
</dbReference>
<reference evidence="7" key="1">
    <citation type="journal article" date="2014" name="Front. Microbiol.">
        <title>High frequency of phylogenetically diverse reductive dehalogenase-homologous genes in deep subseafloor sedimentary metagenomes.</title>
        <authorList>
            <person name="Kawai M."/>
            <person name="Futagami T."/>
            <person name="Toyoda A."/>
            <person name="Takaki Y."/>
            <person name="Nishi S."/>
            <person name="Hori S."/>
            <person name="Arai W."/>
            <person name="Tsubouchi T."/>
            <person name="Morono Y."/>
            <person name="Uchiyama I."/>
            <person name="Ito T."/>
            <person name="Fujiyama A."/>
            <person name="Inagaki F."/>
            <person name="Takami H."/>
        </authorList>
    </citation>
    <scope>NUCLEOTIDE SEQUENCE</scope>
    <source>
        <strain evidence="7">Expedition CK06-06</strain>
    </source>
</reference>
<comment type="caution">
    <text evidence="7">The sequence shown here is derived from an EMBL/GenBank/DDBJ whole genome shotgun (WGS) entry which is preliminary data.</text>
</comment>
<dbReference type="InterPro" id="IPR025657">
    <property type="entry name" value="RadC_JAB"/>
</dbReference>
<keyword evidence="4" id="KW-0862">Zinc</keyword>
<keyword evidence="1" id="KW-0645">Protease</keyword>
<dbReference type="CDD" id="cd08071">
    <property type="entry name" value="MPN_DUF2466"/>
    <property type="match status" value="1"/>
</dbReference>
<dbReference type="InterPro" id="IPR037518">
    <property type="entry name" value="MPN"/>
</dbReference>
<dbReference type="PANTHER" id="PTHR30471:SF3">
    <property type="entry name" value="UPF0758 PROTEIN YEES-RELATED"/>
    <property type="match status" value="1"/>
</dbReference>
<dbReference type="InterPro" id="IPR020891">
    <property type="entry name" value="UPF0758_CS"/>
</dbReference>
<dbReference type="GO" id="GO:0008237">
    <property type="term" value="F:metallopeptidase activity"/>
    <property type="evidence" value="ECO:0007669"/>
    <property type="project" value="UniProtKB-KW"/>
</dbReference>
<dbReference type="GO" id="GO:0006508">
    <property type="term" value="P:proteolysis"/>
    <property type="evidence" value="ECO:0007669"/>
    <property type="project" value="UniProtKB-KW"/>
</dbReference>
<proteinExistence type="predicted"/>
<evidence type="ECO:0000313" key="7">
    <source>
        <dbReference type="EMBL" id="GAJ10761.1"/>
    </source>
</evidence>
<dbReference type="Gene3D" id="3.40.140.10">
    <property type="entry name" value="Cytidine Deaminase, domain 2"/>
    <property type="match status" value="1"/>
</dbReference>
<evidence type="ECO:0000259" key="6">
    <source>
        <dbReference type="PROSITE" id="PS50249"/>
    </source>
</evidence>
<name>X1VBD9_9ZZZZ</name>
<keyword evidence="2" id="KW-0479">Metal-binding</keyword>
<accession>X1VBD9</accession>
<dbReference type="AlphaFoldDB" id="X1VBD9"/>
<dbReference type="PROSITE" id="PS01302">
    <property type="entry name" value="UPF0758"/>
    <property type="match status" value="1"/>
</dbReference>
<sequence length="139" mass="15590">MYIKCNSNIKVFDCESVAKVFYEVLKNECEVDQTKEHFWAMGLNTKNRVLYLELISLGTLTEGLVHPREVFKSAILKSVCSLIFCHNHPSGESKPSDQDITVTRTLKKGGEILGIKILDHIILGKNDVFSFAREGMLGG</sequence>
<keyword evidence="3" id="KW-0378">Hydrolase</keyword>
<evidence type="ECO:0000256" key="1">
    <source>
        <dbReference type="ARBA" id="ARBA00022670"/>
    </source>
</evidence>
<evidence type="ECO:0000256" key="5">
    <source>
        <dbReference type="ARBA" id="ARBA00023049"/>
    </source>
</evidence>
<dbReference type="GO" id="GO:0046872">
    <property type="term" value="F:metal ion binding"/>
    <property type="evidence" value="ECO:0007669"/>
    <property type="project" value="UniProtKB-KW"/>
</dbReference>
<dbReference type="EMBL" id="BARW01034847">
    <property type="protein sequence ID" value="GAJ10761.1"/>
    <property type="molecule type" value="Genomic_DNA"/>
</dbReference>
<evidence type="ECO:0000256" key="2">
    <source>
        <dbReference type="ARBA" id="ARBA00022723"/>
    </source>
</evidence>
<organism evidence="7">
    <name type="scientific">marine sediment metagenome</name>
    <dbReference type="NCBI Taxonomy" id="412755"/>
    <lineage>
        <taxon>unclassified sequences</taxon>
        <taxon>metagenomes</taxon>
        <taxon>ecological metagenomes</taxon>
    </lineage>
</organism>
<dbReference type="InterPro" id="IPR001405">
    <property type="entry name" value="UPF0758"/>
</dbReference>
<keyword evidence="5" id="KW-0482">Metalloprotease</keyword>
<feature type="domain" description="MPN" evidence="6">
    <location>
        <begin position="14"/>
        <end position="137"/>
    </location>
</feature>